<dbReference type="AlphaFoldDB" id="A0A834K261"/>
<comment type="caution">
    <text evidence="1">The sequence shown here is derived from an EMBL/GenBank/DDBJ whole genome shotgun (WGS) entry which is preliminary data.</text>
</comment>
<gene>
    <name evidence="1" type="ORF">H0235_016721</name>
</gene>
<protein>
    <submittedName>
        <fullName evidence="1">Uncharacterized protein</fullName>
    </submittedName>
</protein>
<reference evidence="1" key="1">
    <citation type="journal article" date="2020" name="G3 (Bethesda)">
        <title>High-Quality Assemblies for Three Invasive Social Wasps from the &lt;i&gt;Vespula&lt;/i&gt; Genus.</title>
        <authorList>
            <person name="Harrop T.W.R."/>
            <person name="Guhlin J."/>
            <person name="McLaughlin G.M."/>
            <person name="Permina E."/>
            <person name="Stockwell P."/>
            <person name="Gilligan J."/>
            <person name="Le Lec M.F."/>
            <person name="Gruber M.A.M."/>
            <person name="Quinn O."/>
            <person name="Lovegrove M."/>
            <person name="Duncan E.J."/>
            <person name="Remnant E.J."/>
            <person name="Van Eeckhoven J."/>
            <person name="Graham B."/>
            <person name="Knapp R.A."/>
            <person name="Langford K.W."/>
            <person name="Kronenberg Z."/>
            <person name="Press M.O."/>
            <person name="Eacker S.M."/>
            <person name="Wilson-Rankin E.E."/>
            <person name="Purcell J."/>
            <person name="Lester P.J."/>
            <person name="Dearden P.K."/>
        </authorList>
    </citation>
    <scope>NUCLEOTIDE SEQUENCE</scope>
    <source>
        <strain evidence="1">Volc-1</strain>
    </source>
</reference>
<evidence type="ECO:0000313" key="2">
    <source>
        <dbReference type="Proteomes" id="UP000600918"/>
    </source>
</evidence>
<accession>A0A834K261</accession>
<organism evidence="1 2">
    <name type="scientific">Vespula pensylvanica</name>
    <name type="common">Western yellow jacket</name>
    <name type="synonym">Wasp</name>
    <dbReference type="NCBI Taxonomy" id="30213"/>
    <lineage>
        <taxon>Eukaryota</taxon>
        <taxon>Metazoa</taxon>
        <taxon>Ecdysozoa</taxon>
        <taxon>Arthropoda</taxon>
        <taxon>Hexapoda</taxon>
        <taxon>Insecta</taxon>
        <taxon>Pterygota</taxon>
        <taxon>Neoptera</taxon>
        <taxon>Endopterygota</taxon>
        <taxon>Hymenoptera</taxon>
        <taxon>Apocrita</taxon>
        <taxon>Aculeata</taxon>
        <taxon>Vespoidea</taxon>
        <taxon>Vespidae</taxon>
        <taxon>Vespinae</taxon>
        <taxon>Vespula</taxon>
    </lineage>
</organism>
<name>A0A834K261_VESPE</name>
<sequence length="141" mass="16510">MRIVWEGIIPLYQMRFGPKEALKILKNIAVYCQEFPETWCKILWKNQTITAIKPILEYDYLFPHQSSSPNFFCSDDNTFVKLFSLTISIRFNVSGFAEPKCLKHENNHVTKDCKKYRNQLELIIMANSLAMQQSAKRIKGD</sequence>
<keyword evidence="2" id="KW-1185">Reference proteome</keyword>
<evidence type="ECO:0000313" key="1">
    <source>
        <dbReference type="EMBL" id="KAF7397184.1"/>
    </source>
</evidence>
<dbReference type="Proteomes" id="UP000600918">
    <property type="component" value="Unassembled WGS sequence"/>
</dbReference>
<proteinExistence type="predicted"/>
<dbReference type="EMBL" id="JACSDY010000020">
    <property type="protein sequence ID" value="KAF7397184.1"/>
    <property type="molecule type" value="Genomic_DNA"/>
</dbReference>